<keyword evidence="6" id="KW-0804">Transcription</keyword>
<organism evidence="8 9">
    <name type="scientific">Clostridium sartagoforme</name>
    <dbReference type="NCBI Taxonomy" id="84031"/>
    <lineage>
        <taxon>Bacteria</taxon>
        <taxon>Bacillati</taxon>
        <taxon>Bacillota</taxon>
        <taxon>Clostridia</taxon>
        <taxon>Eubacteriales</taxon>
        <taxon>Clostridiaceae</taxon>
        <taxon>Clostridium</taxon>
    </lineage>
</organism>
<dbReference type="CDD" id="cd07153">
    <property type="entry name" value="Fur_like"/>
    <property type="match status" value="1"/>
</dbReference>
<dbReference type="PANTHER" id="PTHR33202">
    <property type="entry name" value="ZINC UPTAKE REGULATION PROTEIN"/>
    <property type="match status" value="1"/>
</dbReference>
<dbReference type="SUPFAM" id="SSF46785">
    <property type="entry name" value="Winged helix' DNA-binding domain"/>
    <property type="match status" value="1"/>
</dbReference>
<name>A0A4S2DL08_9CLOT</name>
<keyword evidence="4" id="KW-0805">Transcription regulation</keyword>
<evidence type="ECO:0000256" key="3">
    <source>
        <dbReference type="ARBA" id="ARBA00022833"/>
    </source>
</evidence>
<dbReference type="Proteomes" id="UP000306888">
    <property type="component" value="Unassembled WGS sequence"/>
</dbReference>
<dbReference type="Gene3D" id="3.30.1490.190">
    <property type="match status" value="1"/>
</dbReference>
<keyword evidence="9" id="KW-1185">Reference proteome</keyword>
<dbReference type="RefSeq" id="WP_136007416.1">
    <property type="nucleotide sequence ID" value="NZ_SRYR01000006.1"/>
</dbReference>
<dbReference type="GO" id="GO:0008270">
    <property type="term" value="F:zinc ion binding"/>
    <property type="evidence" value="ECO:0007669"/>
    <property type="project" value="TreeGrafter"/>
</dbReference>
<accession>A0A4S2DL08</accession>
<dbReference type="GO" id="GO:0045892">
    <property type="term" value="P:negative regulation of DNA-templated transcription"/>
    <property type="evidence" value="ECO:0007669"/>
    <property type="project" value="TreeGrafter"/>
</dbReference>
<keyword evidence="2" id="KW-0678">Repressor</keyword>
<evidence type="ECO:0000256" key="2">
    <source>
        <dbReference type="ARBA" id="ARBA00022491"/>
    </source>
</evidence>
<feature type="binding site" evidence="7">
    <location>
        <position position="135"/>
    </location>
    <ligand>
        <name>Zn(2+)</name>
        <dbReference type="ChEBI" id="CHEBI:29105"/>
    </ligand>
</feature>
<dbReference type="InterPro" id="IPR043135">
    <property type="entry name" value="Fur_C"/>
</dbReference>
<dbReference type="InterPro" id="IPR036388">
    <property type="entry name" value="WH-like_DNA-bd_sf"/>
</dbReference>
<proteinExistence type="inferred from homology"/>
<evidence type="ECO:0000256" key="6">
    <source>
        <dbReference type="ARBA" id="ARBA00023163"/>
    </source>
</evidence>
<protein>
    <submittedName>
        <fullName evidence="8">Transcriptional repressor</fullName>
    </submittedName>
</protein>
<evidence type="ECO:0000256" key="7">
    <source>
        <dbReference type="PIRSR" id="PIRSR602481-1"/>
    </source>
</evidence>
<dbReference type="Pfam" id="PF01475">
    <property type="entry name" value="FUR"/>
    <property type="match status" value="1"/>
</dbReference>
<evidence type="ECO:0000256" key="4">
    <source>
        <dbReference type="ARBA" id="ARBA00023015"/>
    </source>
</evidence>
<dbReference type="InterPro" id="IPR002481">
    <property type="entry name" value="FUR"/>
</dbReference>
<dbReference type="EMBL" id="SRYR01000006">
    <property type="protein sequence ID" value="TGY41673.1"/>
    <property type="molecule type" value="Genomic_DNA"/>
</dbReference>
<gene>
    <name evidence="8" type="ORF">E5347_11715</name>
</gene>
<evidence type="ECO:0000313" key="9">
    <source>
        <dbReference type="Proteomes" id="UP000306888"/>
    </source>
</evidence>
<dbReference type="AlphaFoldDB" id="A0A4S2DL08"/>
<keyword evidence="5" id="KW-0238">DNA-binding</keyword>
<comment type="caution">
    <text evidence="8">The sequence shown here is derived from an EMBL/GenBank/DDBJ whole genome shotgun (WGS) entry which is preliminary data.</text>
</comment>
<comment type="cofactor">
    <cofactor evidence="7">
        <name>Zn(2+)</name>
        <dbReference type="ChEBI" id="CHEBI:29105"/>
    </cofactor>
    <text evidence="7">Binds 1 zinc ion per subunit.</text>
</comment>
<feature type="binding site" evidence="7">
    <location>
        <position position="98"/>
    </location>
    <ligand>
        <name>Zn(2+)</name>
        <dbReference type="ChEBI" id="CHEBI:29105"/>
    </ligand>
</feature>
<dbReference type="OrthoDB" id="8659436at2"/>
<evidence type="ECO:0000313" key="8">
    <source>
        <dbReference type="EMBL" id="TGY41673.1"/>
    </source>
</evidence>
<dbReference type="InterPro" id="IPR036390">
    <property type="entry name" value="WH_DNA-bd_sf"/>
</dbReference>
<dbReference type="PANTHER" id="PTHR33202:SF8">
    <property type="entry name" value="PEROXIDE-RESPONSIVE REPRESSOR PERR"/>
    <property type="match status" value="1"/>
</dbReference>
<evidence type="ECO:0000256" key="1">
    <source>
        <dbReference type="ARBA" id="ARBA00007957"/>
    </source>
</evidence>
<dbReference type="GO" id="GO:0003700">
    <property type="term" value="F:DNA-binding transcription factor activity"/>
    <property type="evidence" value="ECO:0007669"/>
    <property type="project" value="InterPro"/>
</dbReference>
<reference evidence="8 9" key="1">
    <citation type="submission" date="2019-04" db="EMBL/GenBank/DDBJ databases">
        <title>Microbes associate with the intestines of laboratory mice.</title>
        <authorList>
            <person name="Navarre W."/>
            <person name="Wong E."/>
            <person name="Huang K."/>
            <person name="Tropini C."/>
            <person name="Ng K."/>
            <person name="Yu B."/>
        </authorList>
    </citation>
    <scope>NUCLEOTIDE SEQUENCE [LARGE SCALE GENOMIC DNA]</scope>
    <source>
        <strain evidence="8 9">NM50_B9-20</strain>
    </source>
</reference>
<keyword evidence="7" id="KW-0479">Metal-binding</keyword>
<comment type="similarity">
    <text evidence="1">Belongs to the Fur family.</text>
</comment>
<sequence>MPLVDNIEKYLRDHGISPSYQRKRIFENLYNSKEHPSVNEIYSVLIDEIPTLSKTTVYNTLNIFIEKKIVEAIIIDENELRYQILDVKKHGHFKCESCHTLYDIKIDLDSLNIDSLKDFDIHEQSLYFKGICKKCRNTN</sequence>
<dbReference type="GO" id="GO:0000976">
    <property type="term" value="F:transcription cis-regulatory region binding"/>
    <property type="evidence" value="ECO:0007669"/>
    <property type="project" value="TreeGrafter"/>
</dbReference>
<keyword evidence="3 7" id="KW-0862">Zinc</keyword>
<feature type="binding site" evidence="7">
    <location>
        <position position="95"/>
    </location>
    <ligand>
        <name>Zn(2+)</name>
        <dbReference type="ChEBI" id="CHEBI:29105"/>
    </ligand>
</feature>
<feature type="binding site" evidence="7">
    <location>
        <position position="132"/>
    </location>
    <ligand>
        <name>Zn(2+)</name>
        <dbReference type="ChEBI" id="CHEBI:29105"/>
    </ligand>
</feature>
<evidence type="ECO:0000256" key="5">
    <source>
        <dbReference type="ARBA" id="ARBA00023125"/>
    </source>
</evidence>
<dbReference type="Gene3D" id="1.10.10.10">
    <property type="entry name" value="Winged helix-like DNA-binding domain superfamily/Winged helix DNA-binding domain"/>
    <property type="match status" value="1"/>
</dbReference>
<dbReference type="GO" id="GO:1900376">
    <property type="term" value="P:regulation of secondary metabolite biosynthetic process"/>
    <property type="evidence" value="ECO:0007669"/>
    <property type="project" value="TreeGrafter"/>
</dbReference>